<accession>A0A6A6R4B4</accession>
<proteinExistence type="predicted"/>
<sequence>MSAAERVLTDPIFVLKILKTLSSMKYKVKRQFAPETPVEWLEFRPTLVPSILVSRLWANEGTSVLWENYPHLLAMADMPVNRKQHYANKVHKIFIMSPLPGSPISLEHLRDLQWPLLESLEMDIDFARHGEQIRSMMGPTLKHLELSGYQSEGAEYFGQFVLPTIFGLCASLESIRFGPAPISPEDRLPSSWLEENMYSVPSITSIALHTTRFTYTTPLFMHLSAYPKLASLEIEVEPGTALLPFLSEPPEPIFTTLTSLNTMLYPEVALALLPHLHALENLQLDICRTLNHPALASDIVILDEVLNTLSSTPHLKILKIGVGSLSQGFPSLPSPLTLSGTSLRLLPMSCPDLTDITIFAAEPGTIDGSSISPSDFSAFCAGLNLRSLSLQLHPSTTGHLSSTLLSSLGQCPRLTTLKIGVILDLTKLPPETPTFPNLLELSFTPPEFLPQDQPTESEEAYIRRFGAGLEDHFPELEVLEAWGGEEEDLAYVEPFENTPASVWEFLTGQPQDLWDEDDLEEGEEGYEEAFGEALPMRMGHGGSPDVYNEFL</sequence>
<dbReference type="SUPFAM" id="SSF52047">
    <property type="entry name" value="RNI-like"/>
    <property type="match status" value="1"/>
</dbReference>
<dbReference type="OrthoDB" id="2305901at2759"/>
<reference evidence="1" key="1">
    <citation type="journal article" date="2020" name="Stud. Mycol.">
        <title>101 Dothideomycetes genomes: a test case for predicting lifestyles and emergence of pathogens.</title>
        <authorList>
            <person name="Haridas S."/>
            <person name="Albert R."/>
            <person name="Binder M."/>
            <person name="Bloem J."/>
            <person name="Labutti K."/>
            <person name="Salamov A."/>
            <person name="Andreopoulos B."/>
            <person name="Baker S."/>
            <person name="Barry K."/>
            <person name="Bills G."/>
            <person name="Bluhm B."/>
            <person name="Cannon C."/>
            <person name="Castanera R."/>
            <person name="Culley D."/>
            <person name="Daum C."/>
            <person name="Ezra D."/>
            <person name="Gonzalez J."/>
            <person name="Henrissat B."/>
            <person name="Kuo A."/>
            <person name="Liang C."/>
            <person name="Lipzen A."/>
            <person name="Lutzoni F."/>
            <person name="Magnuson J."/>
            <person name="Mondo S."/>
            <person name="Nolan M."/>
            <person name="Ohm R."/>
            <person name="Pangilinan J."/>
            <person name="Park H.-J."/>
            <person name="Ramirez L."/>
            <person name="Alfaro M."/>
            <person name="Sun H."/>
            <person name="Tritt A."/>
            <person name="Yoshinaga Y."/>
            <person name="Zwiers L.-H."/>
            <person name="Turgeon B."/>
            <person name="Goodwin S."/>
            <person name="Spatafora J."/>
            <person name="Crous P."/>
            <person name="Grigoriev I."/>
        </authorList>
    </citation>
    <scope>NUCLEOTIDE SEQUENCE</scope>
    <source>
        <strain evidence="1">CBS 269.34</strain>
    </source>
</reference>
<evidence type="ECO:0000313" key="2">
    <source>
        <dbReference type="Proteomes" id="UP000799750"/>
    </source>
</evidence>
<keyword evidence="2" id="KW-1185">Reference proteome</keyword>
<dbReference type="Gene3D" id="3.80.10.10">
    <property type="entry name" value="Ribonuclease Inhibitor"/>
    <property type="match status" value="1"/>
</dbReference>
<name>A0A6A6R4B4_9PEZI</name>
<gene>
    <name evidence="1" type="ORF">BU16DRAFT_503088</name>
</gene>
<dbReference type="AlphaFoldDB" id="A0A6A6R4B4"/>
<dbReference type="Proteomes" id="UP000799750">
    <property type="component" value="Unassembled WGS sequence"/>
</dbReference>
<evidence type="ECO:0000313" key="1">
    <source>
        <dbReference type="EMBL" id="KAF2499154.1"/>
    </source>
</evidence>
<protein>
    <recommendedName>
        <fullName evidence="3">F-box domain-containing protein</fullName>
    </recommendedName>
</protein>
<dbReference type="InterPro" id="IPR032675">
    <property type="entry name" value="LRR_dom_sf"/>
</dbReference>
<evidence type="ECO:0008006" key="3">
    <source>
        <dbReference type="Google" id="ProtNLM"/>
    </source>
</evidence>
<dbReference type="EMBL" id="MU004184">
    <property type="protein sequence ID" value="KAF2499154.1"/>
    <property type="molecule type" value="Genomic_DNA"/>
</dbReference>
<organism evidence="1 2">
    <name type="scientific">Lophium mytilinum</name>
    <dbReference type="NCBI Taxonomy" id="390894"/>
    <lineage>
        <taxon>Eukaryota</taxon>
        <taxon>Fungi</taxon>
        <taxon>Dikarya</taxon>
        <taxon>Ascomycota</taxon>
        <taxon>Pezizomycotina</taxon>
        <taxon>Dothideomycetes</taxon>
        <taxon>Pleosporomycetidae</taxon>
        <taxon>Mytilinidiales</taxon>
        <taxon>Mytilinidiaceae</taxon>
        <taxon>Lophium</taxon>
    </lineage>
</organism>